<accession>A0ABP9E8G4</accession>
<feature type="domain" description="Yip1" evidence="6">
    <location>
        <begin position="16"/>
        <end position="216"/>
    </location>
</feature>
<feature type="transmembrane region" description="Helical" evidence="5">
    <location>
        <begin position="35"/>
        <end position="53"/>
    </location>
</feature>
<dbReference type="RefSeq" id="WP_345332122.1">
    <property type="nucleotide sequence ID" value="NZ_BAABJZ010000002.1"/>
</dbReference>
<name>A0ABP9E8G4_9GAMM</name>
<comment type="subcellular location">
    <subcellularLocation>
        <location evidence="1">Membrane</location>
        <topology evidence="1">Multi-pass membrane protein</topology>
    </subcellularLocation>
</comment>
<keyword evidence="4 5" id="KW-0472">Membrane</keyword>
<evidence type="ECO:0000256" key="3">
    <source>
        <dbReference type="ARBA" id="ARBA00022989"/>
    </source>
</evidence>
<feature type="transmembrane region" description="Helical" evidence="5">
    <location>
        <begin position="169"/>
        <end position="191"/>
    </location>
</feature>
<protein>
    <recommendedName>
        <fullName evidence="6">Yip1 domain-containing protein</fullName>
    </recommendedName>
</protein>
<dbReference type="InterPro" id="IPR006977">
    <property type="entry name" value="Yip1_dom"/>
</dbReference>
<evidence type="ECO:0000256" key="4">
    <source>
        <dbReference type="ARBA" id="ARBA00023136"/>
    </source>
</evidence>
<organism evidence="7 8">
    <name type="scientific">Ferrimonas pelagia</name>
    <dbReference type="NCBI Taxonomy" id="1177826"/>
    <lineage>
        <taxon>Bacteria</taxon>
        <taxon>Pseudomonadati</taxon>
        <taxon>Pseudomonadota</taxon>
        <taxon>Gammaproteobacteria</taxon>
        <taxon>Alteromonadales</taxon>
        <taxon>Ferrimonadaceae</taxon>
        <taxon>Ferrimonas</taxon>
    </lineage>
</organism>
<keyword evidence="2 5" id="KW-0812">Transmembrane</keyword>
<sequence>MTETLFPPKPWLTIAYQPRRTMQAILAADPARYQILLVVVMTLLTWAAKYGLYQSLAALLPALAQMASSVPELGNVNNTSIETDVFSPLWKVPLLFLLGGWLLGWIGRRCFGGEGSTAQARAALSWSGLPFFVLIFPLSCWLMAPDLQALLLQLAERGMDAEPHVGVRLQLACGLLALGSVGWLVSLCRTLAAAHGFTSWRGLGTALLALLALSLITLPLGGLSFP</sequence>
<comment type="caution">
    <text evidence="7">The sequence shown here is derived from an EMBL/GenBank/DDBJ whole genome shotgun (WGS) entry which is preliminary data.</text>
</comment>
<evidence type="ECO:0000256" key="5">
    <source>
        <dbReference type="SAM" id="Phobius"/>
    </source>
</evidence>
<reference evidence="8" key="1">
    <citation type="journal article" date="2019" name="Int. J. Syst. Evol. Microbiol.">
        <title>The Global Catalogue of Microorganisms (GCM) 10K type strain sequencing project: providing services to taxonomists for standard genome sequencing and annotation.</title>
        <authorList>
            <consortium name="The Broad Institute Genomics Platform"/>
            <consortium name="The Broad Institute Genome Sequencing Center for Infectious Disease"/>
            <person name="Wu L."/>
            <person name="Ma J."/>
        </authorList>
    </citation>
    <scope>NUCLEOTIDE SEQUENCE [LARGE SCALE GENOMIC DNA]</scope>
    <source>
        <strain evidence="8">JCM 18401</strain>
    </source>
</reference>
<evidence type="ECO:0000313" key="7">
    <source>
        <dbReference type="EMBL" id="GAA4871752.1"/>
    </source>
</evidence>
<proteinExistence type="predicted"/>
<evidence type="ECO:0000259" key="6">
    <source>
        <dbReference type="Pfam" id="PF04893"/>
    </source>
</evidence>
<evidence type="ECO:0000256" key="1">
    <source>
        <dbReference type="ARBA" id="ARBA00004141"/>
    </source>
</evidence>
<keyword evidence="8" id="KW-1185">Reference proteome</keyword>
<dbReference type="Pfam" id="PF04893">
    <property type="entry name" value="Yip1"/>
    <property type="match status" value="1"/>
</dbReference>
<feature type="transmembrane region" description="Helical" evidence="5">
    <location>
        <begin position="92"/>
        <end position="111"/>
    </location>
</feature>
<dbReference type="EMBL" id="BAABJZ010000002">
    <property type="protein sequence ID" value="GAA4871752.1"/>
    <property type="molecule type" value="Genomic_DNA"/>
</dbReference>
<evidence type="ECO:0000256" key="2">
    <source>
        <dbReference type="ARBA" id="ARBA00022692"/>
    </source>
</evidence>
<feature type="transmembrane region" description="Helical" evidence="5">
    <location>
        <begin position="203"/>
        <end position="225"/>
    </location>
</feature>
<gene>
    <name evidence="7" type="ORF">GCM10023333_00730</name>
</gene>
<evidence type="ECO:0000313" key="8">
    <source>
        <dbReference type="Proteomes" id="UP001499988"/>
    </source>
</evidence>
<keyword evidence="3 5" id="KW-1133">Transmembrane helix</keyword>
<feature type="transmembrane region" description="Helical" evidence="5">
    <location>
        <begin position="123"/>
        <end position="144"/>
    </location>
</feature>
<dbReference type="Proteomes" id="UP001499988">
    <property type="component" value="Unassembled WGS sequence"/>
</dbReference>